<comment type="caution">
    <text evidence="2">The sequence shown here is derived from an EMBL/GenBank/DDBJ whole genome shotgun (WGS) entry which is preliminary data.</text>
</comment>
<dbReference type="GO" id="GO:0008168">
    <property type="term" value="F:methyltransferase activity"/>
    <property type="evidence" value="ECO:0007669"/>
    <property type="project" value="UniProtKB-KW"/>
</dbReference>
<keyword evidence="1" id="KW-0472">Membrane</keyword>
<reference evidence="2 3" key="1">
    <citation type="submission" date="2020-07" db="EMBL/GenBank/DDBJ databases">
        <title>Genomic Encyclopedia of Type Strains, Phase IV (KMG-V): Genome sequencing to study the core and pangenomes of soil and plant-associated prokaryotes.</title>
        <authorList>
            <person name="Whitman W."/>
        </authorList>
    </citation>
    <scope>NUCLEOTIDE SEQUENCE [LARGE SCALE GENOMIC DNA]</scope>
    <source>
        <strain evidence="2 3">M8UP22</strain>
    </source>
</reference>
<accession>A0A852VAX8</accession>
<dbReference type="EMBL" id="JACCCU010000001">
    <property type="protein sequence ID" value="NYF87939.1"/>
    <property type="molecule type" value="Genomic_DNA"/>
</dbReference>
<evidence type="ECO:0000256" key="1">
    <source>
        <dbReference type="SAM" id="Phobius"/>
    </source>
</evidence>
<protein>
    <submittedName>
        <fullName evidence="2">Protein-S-isoprenylcysteine O-methyltransferase Ste14</fullName>
    </submittedName>
</protein>
<feature type="transmembrane region" description="Helical" evidence="1">
    <location>
        <begin position="46"/>
        <end position="66"/>
    </location>
</feature>
<dbReference type="InterPro" id="IPR025333">
    <property type="entry name" value="DUF4239"/>
</dbReference>
<dbReference type="Pfam" id="PF14023">
    <property type="entry name" value="Bestrophin-like"/>
    <property type="match status" value="1"/>
</dbReference>
<proteinExistence type="predicted"/>
<organism evidence="2 3">
    <name type="scientific">Tunturiibacter lichenicola</name>
    <dbReference type="NCBI Taxonomy" id="2051959"/>
    <lineage>
        <taxon>Bacteria</taxon>
        <taxon>Pseudomonadati</taxon>
        <taxon>Acidobacteriota</taxon>
        <taxon>Terriglobia</taxon>
        <taxon>Terriglobales</taxon>
        <taxon>Acidobacteriaceae</taxon>
        <taxon>Tunturiibacter</taxon>
    </lineage>
</organism>
<dbReference type="AlphaFoldDB" id="A0A852VAX8"/>
<keyword evidence="1" id="KW-0812">Transmembrane</keyword>
<dbReference type="GO" id="GO:0032259">
    <property type="term" value="P:methylation"/>
    <property type="evidence" value="ECO:0007669"/>
    <property type="project" value="UniProtKB-KW"/>
</dbReference>
<evidence type="ECO:0000313" key="2">
    <source>
        <dbReference type="EMBL" id="NYF87939.1"/>
    </source>
</evidence>
<feature type="transmembrane region" description="Helical" evidence="1">
    <location>
        <begin position="7"/>
        <end position="26"/>
    </location>
</feature>
<gene>
    <name evidence="2" type="ORF">HDF08_000006</name>
</gene>
<evidence type="ECO:0000313" key="3">
    <source>
        <dbReference type="Proteomes" id="UP000564385"/>
    </source>
</evidence>
<feature type="transmembrane region" description="Helical" evidence="1">
    <location>
        <begin position="182"/>
        <end position="203"/>
    </location>
</feature>
<dbReference type="Proteomes" id="UP000564385">
    <property type="component" value="Unassembled WGS sequence"/>
</dbReference>
<feature type="transmembrane region" description="Helical" evidence="1">
    <location>
        <begin position="209"/>
        <end position="228"/>
    </location>
</feature>
<name>A0A852VAX8_9BACT</name>
<sequence>MRNPLDYPLLIFVTAFVLLWFAAWVGGQISQRRRDLTDELRTDFGVVLAATLTLLGLIIGFSFSMATARYDQRKTSEEAEANAIGTEYVRADLLPAAEGAEVRALLRQYTDLRIRFYRTRDAWELRRIDADTTRVQGELWAAASKPAMEQPSPVIALAVVGMNDVLNSQGYTQAAWWNRIPVAAWALMFAIAIFCNGLLGYGARQMEPRLFMVLPLVVAVAFFLIADIDSPRGGVIRVHPQNLESLRVGLGAE</sequence>
<keyword evidence="1" id="KW-1133">Transmembrane helix</keyword>